<accession>A0A4Y7RG75</accession>
<keyword evidence="4" id="KW-1185">Reference proteome</keyword>
<dbReference type="InterPro" id="IPR036005">
    <property type="entry name" value="Creatinase/aminopeptidase-like"/>
</dbReference>
<dbReference type="SUPFAM" id="SSF55920">
    <property type="entry name" value="Creatinase/aminopeptidase"/>
    <property type="match status" value="1"/>
</dbReference>
<protein>
    <submittedName>
        <fullName evidence="3">Xaa-Pro dipeptidase</fullName>
        <ecNumber evidence="3">3.4.13.9</ecNumber>
    </submittedName>
</protein>
<proteinExistence type="predicted"/>
<dbReference type="PANTHER" id="PTHR46112:SF2">
    <property type="entry name" value="XAA-PRO AMINOPEPTIDASE P-RELATED"/>
    <property type="match status" value="1"/>
</dbReference>
<sequence length="406" mass="44906">MVITNQGVRIVFENNQTCYTPQEELFTRIERLQGHLLTAGMQAALIVQNADLFYFSGTCQDAHLLIPARGEPLLMVRKNYERALEESALDKIIAVQSYKDIGRSIAGSLKNRGGIGLELDVLPANLFFRYKKMLEPLEIIDVSGAIREIRMIKSPYEIECMKECIRVTSEMYNEVPNLLKEGMTEIELSSRLELLMRVKGNQGNPRLRAFNQEAPPHVLSGRNSAYPSFFDGPTGGAGLSPAFPQGPGFKTIGRNEPILVDFSAVINGYVVDHTRIFSIGPLSDKLVEAHNTALEIKRRFIQEIKPGANGKDFYDMAVNMAEKAGLSSHFMGSGVHFVGHGLGLELDELPVIAKNHHVTLQSGMVLALEPKFVFPGEGTVGVEDTFVLTESGLEQLNMLDDSIKIL</sequence>
<dbReference type="InterPro" id="IPR029149">
    <property type="entry name" value="Creatin/AminoP/Spt16_N"/>
</dbReference>
<evidence type="ECO:0000259" key="1">
    <source>
        <dbReference type="Pfam" id="PF00557"/>
    </source>
</evidence>
<dbReference type="InterPro" id="IPR050659">
    <property type="entry name" value="Peptidase_M24B"/>
</dbReference>
<keyword evidence="3" id="KW-0645">Protease</keyword>
<dbReference type="GO" id="GO:0102009">
    <property type="term" value="F:proline dipeptidase activity"/>
    <property type="evidence" value="ECO:0007669"/>
    <property type="project" value="UniProtKB-EC"/>
</dbReference>
<dbReference type="AlphaFoldDB" id="A0A4Y7RG75"/>
<dbReference type="Proteomes" id="UP000298324">
    <property type="component" value="Unassembled WGS sequence"/>
</dbReference>
<dbReference type="InterPro" id="IPR000994">
    <property type="entry name" value="Pept_M24"/>
</dbReference>
<dbReference type="Pfam" id="PF00557">
    <property type="entry name" value="Peptidase_M24"/>
    <property type="match status" value="1"/>
</dbReference>
<evidence type="ECO:0000259" key="2">
    <source>
        <dbReference type="Pfam" id="PF01321"/>
    </source>
</evidence>
<dbReference type="Gene3D" id="3.90.230.10">
    <property type="entry name" value="Creatinase/methionine aminopeptidase superfamily"/>
    <property type="match status" value="1"/>
</dbReference>
<name>A0A4Y7RG75_9FIRM</name>
<reference evidence="3 4" key="1">
    <citation type="journal article" date="2018" name="Environ. Microbiol.">
        <title>Novel energy conservation strategies and behaviour of Pelotomaculum schinkii driving syntrophic propionate catabolism.</title>
        <authorList>
            <person name="Hidalgo-Ahumada C.A.P."/>
            <person name="Nobu M.K."/>
            <person name="Narihiro T."/>
            <person name="Tamaki H."/>
            <person name="Liu W.T."/>
            <person name="Kamagata Y."/>
            <person name="Stams A.J.M."/>
            <person name="Imachi H."/>
            <person name="Sousa D.Z."/>
        </authorList>
    </citation>
    <scope>NUCLEOTIDE SEQUENCE [LARGE SCALE GENOMIC DNA]</scope>
    <source>
        <strain evidence="3 4">HH</strain>
    </source>
</reference>
<dbReference type="PANTHER" id="PTHR46112">
    <property type="entry name" value="AMINOPEPTIDASE"/>
    <property type="match status" value="1"/>
</dbReference>
<gene>
    <name evidence="3" type="primary">pepQ</name>
    <name evidence="3" type="ORF">Psch_01338</name>
</gene>
<dbReference type="Pfam" id="PF01321">
    <property type="entry name" value="Creatinase_N"/>
    <property type="match status" value="1"/>
</dbReference>
<feature type="domain" description="Creatinase N-terminal" evidence="2">
    <location>
        <begin position="28"/>
        <end position="152"/>
    </location>
</feature>
<evidence type="ECO:0000313" key="4">
    <source>
        <dbReference type="Proteomes" id="UP000298324"/>
    </source>
</evidence>
<dbReference type="Gene3D" id="3.40.350.10">
    <property type="entry name" value="Creatinase/prolidase N-terminal domain"/>
    <property type="match status" value="1"/>
</dbReference>
<dbReference type="SUPFAM" id="SSF53092">
    <property type="entry name" value="Creatinase/prolidase N-terminal domain"/>
    <property type="match status" value="1"/>
</dbReference>
<dbReference type="EC" id="3.4.13.9" evidence="3"/>
<dbReference type="RefSeq" id="WP_190239585.1">
    <property type="nucleotide sequence ID" value="NZ_QFGA01000001.1"/>
</dbReference>
<organism evidence="3 4">
    <name type="scientific">Pelotomaculum schinkii</name>
    <dbReference type="NCBI Taxonomy" id="78350"/>
    <lineage>
        <taxon>Bacteria</taxon>
        <taxon>Bacillati</taxon>
        <taxon>Bacillota</taxon>
        <taxon>Clostridia</taxon>
        <taxon>Eubacteriales</taxon>
        <taxon>Desulfotomaculaceae</taxon>
        <taxon>Pelotomaculum</taxon>
    </lineage>
</organism>
<dbReference type="InterPro" id="IPR000587">
    <property type="entry name" value="Creatinase_N"/>
</dbReference>
<comment type="caution">
    <text evidence="3">The sequence shown here is derived from an EMBL/GenBank/DDBJ whole genome shotgun (WGS) entry which is preliminary data.</text>
</comment>
<evidence type="ECO:0000313" key="3">
    <source>
        <dbReference type="EMBL" id="TEB07783.1"/>
    </source>
</evidence>
<feature type="domain" description="Peptidase M24" evidence="1">
    <location>
        <begin position="159"/>
        <end position="390"/>
    </location>
</feature>
<dbReference type="EMBL" id="QFGA01000001">
    <property type="protein sequence ID" value="TEB07783.1"/>
    <property type="molecule type" value="Genomic_DNA"/>
</dbReference>
<keyword evidence="3" id="KW-0378">Hydrolase</keyword>
<keyword evidence="3" id="KW-0224">Dipeptidase</keyword>